<dbReference type="EMBL" id="UOEU01000361">
    <property type="protein sequence ID" value="VAW32471.1"/>
    <property type="molecule type" value="Genomic_DNA"/>
</dbReference>
<evidence type="ECO:0000256" key="1">
    <source>
        <dbReference type="ARBA" id="ARBA00004496"/>
    </source>
</evidence>
<dbReference type="PANTHER" id="PTHR42930:SF3">
    <property type="entry name" value="PHOSPHATE-SPECIFIC TRANSPORT SYSTEM ACCESSORY PROTEIN PHOU"/>
    <property type="match status" value="1"/>
</dbReference>
<evidence type="ECO:0000256" key="4">
    <source>
        <dbReference type="ARBA" id="ARBA00022448"/>
    </source>
</evidence>
<keyword evidence="6" id="KW-0592">Phosphate transport</keyword>
<keyword evidence="4" id="KW-0813">Transport</keyword>
<name>A0A3B0UMS1_9ZZZZ</name>
<comment type="subcellular location">
    <subcellularLocation>
        <location evidence="1">Cytoplasm</location>
    </subcellularLocation>
</comment>
<dbReference type="FunFam" id="1.20.58.220:FF:000004">
    <property type="entry name" value="Phosphate-specific transport system accessory protein PhoU"/>
    <property type="match status" value="1"/>
</dbReference>
<dbReference type="InterPro" id="IPR038078">
    <property type="entry name" value="PhoU-like_sf"/>
</dbReference>
<dbReference type="GO" id="GO:0030643">
    <property type="term" value="P:intracellular phosphate ion homeostasis"/>
    <property type="evidence" value="ECO:0007669"/>
    <property type="project" value="InterPro"/>
</dbReference>
<dbReference type="InterPro" id="IPR026022">
    <property type="entry name" value="PhoU_dom"/>
</dbReference>
<feature type="domain" description="PhoU" evidence="7">
    <location>
        <begin position="21"/>
        <end position="108"/>
    </location>
</feature>
<dbReference type="GO" id="GO:0005737">
    <property type="term" value="C:cytoplasm"/>
    <property type="evidence" value="ECO:0007669"/>
    <property type="project" value="UniProtKB-SubCell"/>
</dbReference>
<dbReference type="Pfam" id="PF01895">
    <property type="entry name" value="PhoU"/>
    <property type="match status" value="2"/>
</dbReference>
<accession>A0A3B0UMS1</accession>
<proteinExistence type="inferred from homology"/>
<evidence type="ECO:0000256" key="3">
    <source>
        <dbReference type="ARBA" id="ARBA00011738"/>
    </source>
</evidence>
<dbReference type="GO" id="GO:0045936">
    <property type="term" value="P:negative regulation of phosphate metabolic process"/>
    <property type="evidence" value="ECO:0007669"/>
    <property type="project" value="InterPro"/>
</dbReference>
<keyword evidence="5" id="KW-0963">Cytoplasm</keyword>
<organism evidence="8">
    <name type="scientific">hydrothermal vent metagenome</name>
    <dbReference type="NCBI Taxonomy" id="652676"/>
    <lineage>
        <taxon>unclassified sequences</taxon>
        <taxon>metagenomes</taxon>
        <taxon>ecological metagenomes</taxon>
    </lineage>
</organism>
<evidence type="ECO:0000256" key="2">
    <source>
        <dbReference type="ARBA" id="ARBA00008107"/>
    </source>
</evidence>
<dbReference type="PANTHER" id="PTHR42930">
    <property type="entry name" value="PHOSPHATE-SPECIFIC TRANSPORT SYSTEM ACCESSORY PROTEIN PHOU"/>
    <property type="match status" value="1"/>
</dbReference>
<evidence type="ECO:0000259" key="7">
    <source>
        <dbReference type="Pfam" id="PF01895"/>
    </source>
</evidence>
<comment type="subunit">
    <text evidence="3">Homodimer.</text>
</comment>
<dbReference type="Gene3D" id="1.20.58.220">
    <property type="entry name" value="Phosphate transport system protein phou homolog 2, domain 2"/>
    <property type="match status" value="1"/>
</dbReference>
<evidence type="ECO:0000256" key="5">
    <source>
        <dbReference type="ARBA" id="ARBA00022490"/>
    </source>
</evidence>
<reference evidence="8" key="1">
    <citation type="submission" date="2018-06" db="EMBL/GenBank/DDBJ databases">
        <authorList>
            <person name="Zhirakovskaya E."/>
        </authorList>
    </citation>
    <scope>NUCLEOTIDE SEQUENCE</scope>
</reference>
<gene>
    <name evidence="8" type="ORF">MNBD_CHLOROFLEXI01-3288</name>
</gene>
<feature type="domain" description="PhoU" evidence="7">
    <location>
        <begin position="124"/>
        <end position="207"/>
    </location>
</feature>
<dbReference type="AlphaFoldDB" id="A0A3B0UMS1"/>
<dbReference type="SUPFAM" id="SSF109755">
    <property type="entry name" value="PhoU-like"/>
    <property type="match status" value="1"/>
</dbReference>
<dbReference type="InterPro" id="IPR028366">
    <property type="entry name" value="PhoU"/>
</dbReference>
<comment type="similarity">
    <text evidence="2">Belongs to the PhoU family.</text>
</comment>
<evidence type="ECO:0000313" key="8">
    <source>
        <dbReference type="EMBL" id="VAW32471.1"/>
    </source>
</evidence>
<dbReference type="NCBIfam" id="TIGR02135">
    <property type="entry name" value="phoU_full"/>
    <property type="match status" value="1"/>
</dbReference>
<protein>
    <submittedName>
        <fullName evidence="8">Phosphate transport system regulatory protein PhoU</fullName>
    </submittedName>
</protein>
<sequence>MTFSGRAILDQELTELKDNIIQLASAANESVVNAMEALQKRNVQQAKQVVAGDEMINQLRFTIEEKALRILATQSPAASDLRAVITAVHLAVELERIGDHAAGIARLVERLENEDAIDTLHKLPKMAKRACEMVQQGIDAYIHHDPELALKMIKRDDKLDKQYNKLFREALEEMRDDAYIQRATFLLWVGHNLERIGDRATNIAERVIFMCTGEFIETQPSWDM</sequence>
<evidence type="ECO:0000256" key="6">
    <source>
        <dbReference type="ARBA" id="ARBA00022592"/>
    </source>
</evidence>
<dbReference type="GO" id="GO:0006817">
    <property type="term" value="P:phosphate ion transport"/>
    <property type="evidence" value="ECO:0007669"/>
    <property type="project" value="UniProtKB-KW"/>
</dbReference>
<dbReference type="PIRSF" id="PIRSF003107">
    <property type="entry name" value="PhoU"/>
    <property type="match status" value="1"/>
</dbReference>